<feature type="transmembrane region" description="Helical" evidence="6">
    <location>
        <begin position="304"/>
        <end position="327"/>
    </location>
</feature>
<evidence type="ECO:0000256" key="3">
    <source>
        <dbReference type="ARBA" id="ARBA00022692"/>
    </source>
</evidence>
<keyword evidence="3 6" id="KW-0812">Transmembrane</keyword>
<evidence type="ECO:0000313" key="9">
    <source>
        <dbReference type="Proteomes" id="UP000664209"/>
    </source>
</evidence>
<reference evidence="8" key="1">
    <citation type="submission" date="2021-03" db="EMBL/GenBank/DDBJ databases">
        <title>Actinotalea soli sp. nov., isolated from soil.</title>
        <authorList>
            <person name="Ping W."/>
            <person name="Zhang J."/>
        </authorList>
    </citation>
    <scope>NUCLEOTIDE SEQUENCE</scope>
    <source>
        <strain evidence="8">BY-33</strain>
    </source>
</reference>
<dbReference type="PANTHER" id="PTHR43124:SF3">
    <property type="entry name" value="CHLORAMPHENICOL EFFLUX PUMP RV0191"/>
    <property type="match status" value="1"/>
</dbReference>
<dbReference type="RefSeq" id="WP_208056785.1">
    <property type="nucleotide sequence ID" value="NZ_JAGEMK010000010.1"/>
</dbReference>
<keyword evidence="9" id="KW-1185">Reference proteome</keyword>
<evidence type="ECO:0000256" key="1">
    <source>
        <dbReference type="ARBA" id="ARBA00004651"/>
    </source>
</evidence>
<dbReference type="CDD" id="cd17324">
    <property type="entry name" value="MFS_NepI_like"/>
    <property type="match status" value="1"/>
</dbReference>
<dbReference type="Pfam" id="PF07690">
    <property type="entry name" value="MFS_1"/>
    <property type="match status" value="1"/>
</dbReference>
<comment type="subcellular location">
    <subcellularLocation>
        <location evidence="1">Cell membrane</location>
        <topology evidence="1">Multi-pass membrane protein</topology>
    </subcellularLocation>
</comment>
<feature type="domain" description="Major facilitator superfamily (MFS) profile" evidence="7">
    <location>
        <begin position="20"/>
        <end position="395"/>
    </location>
</feature>
<gene>
    <name evidence="8" type="ORF">J4G33_14885</name>
</gene>
<protein>
    <submittedName>
        <fullName evidence="8">MFS transporter</fullName>
    </submittedName>
</protein>
<dbReference type="GO" id="GO:0005886">
    <property type="term" value="C:plasma membrane"/>
    <property type="evidence" value="ECO:0007669"/>
    <property type="project" value="UniProtKB-SubCell"/>
</dbReference>
<dbReference type="InterPro" id="IPR011701">
    <property type="entry name" value="MFS"/>
</dbReference>
<dbReference type="GO" id="GO:0022857">
    <property type="term" value="F:transmembrane transporter activity"/>
    <property type="evidence" value="ECO:0007669"/>
    <property type="project" value="InterPro"/>
</dbReference>
<evidence type="ECO:0000256" key="2">
    <source>
        <dbReference type="ARBA" id="ARBA00022475"/>
    </source>
</evidence>
<feature type="transmembrane region" description="Helical" evidence="6">
    <location>
        <begin position="253"/>
        <end position="272"/>
    </location>
</feature>
<dbReference type="Gene3D" id="1.20.1250.20">
    <property type="entry name" value="MFS general substrate transporter like domains"/>
    <property type="match status" value="2"/>
</dbReference>
<evidence type="ECO:0000256" key="6">
    <source>
        <dbReference type="SAM" id="Phobius"/>
    </source>
</evidence>
<dbReference type="Proteomes" id="UP000664209">
    <property type="component" value="Unassembled WGS sequence"/>
</dbReference>
<evidence type="ECO:0000313" key="8">
    <source>
        <dbReference type="EMBL" id="MBO1753094.1"/>
    </source>
</evidence>
<comment type="caution">
    <text evidence="8">The sequence shown here is derived from an EMBL/GenBank/DDBJ whole genome shotgun (WGS) entry which is preliminary data.</text>
</comment>
<name>A0A939LVV2_9CELL</name>
<feature type="transmembrane region" description="Helical" evidence="6">
    <location>
        <begin position="279"/>
        <end position="298"/>
    </location>
</feature>
<feature type="transmembrane region" description="Helical" evidence="6">
    <location>
        <begin position="369"/>
        <end position="389"/>
    </location>
</feature>
<accession>A0A939LVV2</accession>
<dbReference type="PROSITE" id="PS50850">
    <property type="entry name" value="MFS"/>
    <property type="match status" value="1"/>
</dbReference>
<dbReference type="AlphaFoldDB" id="A0A939LVV2"/>
<dbReference type="InterPro" id="IPR020846">
    <property type="entry name" value="MFS_dom"/>
</dbReference>
<feature type="transmembrane region" description="Helical" evidence="6">
    <location>
        <begin position="58"/>
        <end position="79"/>
    </location>
</feature>
<proteinExistence type="predicted"/>
<feature type="transmembrane region" description="Helical" evidence="6">
    <location>
        <begin position="143"/>
        <end position="166"/>
    </location>
</feature>
<dbReference type="InterPro" id="IPR036259">
    <property type="entry name" value="MFS_trans_sf"/>
</dbReference>
<sequence length="413" mass="41132">MPDADLRAPTQATAPRARLALGALALGGFGIGTAEFAAMGLLPGIAADLGVSIPAAGHVITAYAVGVVLGAPALTALAARWDRRTLLVALMVTFTIGNLLSALAPTLEWLVVGRFFAGLPHGAFFGVGAVTGTAVVGPSRRGMAVATMMVGLTVANVVGVPLSTALGQRMGWQAAFVVVGVLGLATLLALVRWIPTVPSASDASIRREFSALANGRLWTAFAAGSIGFGGMFAVYSYVAPLTTEVTGLAERSVPWVLALFGIGMTVGTLVGGRVVDRSVVLAVRLGFVGTILALLLVATTSATVAGALVSLVGLGVSSQVLGIALQARLMDLAPAAPSIGAALCHSALNAGNAAGAFLGGAVIAAGLGFLAPAWVGLGLTVVGLAIVLVSGRLELRTGPAVPVDAARRVGATP</sequence>
<feature type="transmembrane region" description="Helical" evidence="6">
    <location>
        <begin position="215"/>
        <end position="238"/>
    </location>
</feature>
<dbReference type="PANTHER" id="PTHR43124">
    <property type="entry name" value="PURINE EFFLUX PUMP PBUE"/>
    <property type="match status" value="1"/>
</dbReference>
<evidence type="ECO:0000259" key="7">
    <source>
        <dbReference type="PROSITE" id="PS50850"/>
    </source>
</evidence>
<feature type="transmembrane region" description="Helical" evidence="6">
    <location>
        <begin position="172"/>
        <end position="194"/>
    </location>
</feature>
<evidence type="ECO:0000256" key="4">
    <source>
        <dbReference type="ARBA" id="ARBA00022989"/>
    </source>
</evidence>
<keyword evidence="4 6" id="KW-1133">Transmembrane helix</keyword>
<evidence type="ECO:0000256" key="5">
    <source>
        <dbReference type="ARBA" id="ARBA00023136"/>
    </source>
</evidence>
<feature type="transmembrane region" description="Helical" evidence="6">
    <location>
        <begin position="116"/>
        <end position="136"/>
    </location>
</feature>
<feature type="transmembrane region" description="Helical" evidence="6">
    <location>
        <begin position="86"/>
        <end position="104"/>
    </location>
</feature>
<dbReference type="EMBL" id="JAGEMK010000010">
    <property type="protein sequence ID" value="MBO1753094.1"/>
    <property type="molecule type" value="Genomic_DNA"/>
</dbReference>
<keyword evidence="5 6" id="KW-0472">Membrane</keyword>
<dbReference type="SUPFAM" id="SSF103473">
    <property type="entry name" value="MFS general substrate transporter"/>
    <property type="match status" value="1"/>
</dbReference>
<dbReference type="InterPro" id="IPR050189">
    <property type="entry name" value="MFS_Efflux_Transporters"/>
</dbReference>
<keyword evidence="2" id="KW-1003">Cell membrane</keyword>
<organism evidence="8 9">
    <name type="scientific">Actinotalea soli</name>
    <dbReference type="NCBI Taxonomy" id="2819234"/>
    <lineage>
        <taxon>Bacteria</taxon>
        <taxon>Bacillati</taxon>
        <taxon>Actinomycetota</taxon>
        <taxon>Actinomycetes</taxon>
        <taxon>Micrococcales</taxon>
        <taxon>Cellulomonadaceae</taxon>
        <taxon>Actinotalea</taxon>
    </lineage>
</organism>
<feature type="transmembrane region" description="Helical" evidence="6">
    <location>
        <begin position="21"/>
        <end position="46"/>
    </location>
</feature>
<feature type="transmembrane region" description="Helical" evidence="6">
    <location>
        <begin position="339"/>
        <end position="363"/>
    </location>
</feature>